<proteinExistence type="inferred from homology"/>
<dbReference type="RefSeq" id="WP_147138546.1">
    <property type="nucleotide sequence ID" value="NZ_BAABIJ010000002.1"/>
</dbReference>
<keyword evidence="4" id="KW-0804">Transcription</keyword>
<dbReference type="OrthoDB" id="9813987at2"/>
<gene>
    <name evidence="5" type="ORF">LX16_2619</name>
</gene>
<evidence type="ECO:0000313" key="5">
    <source>
        <dbReference type="EMBL" id="TWJ11881.1"/>
    </source>
</evidence>
<keyword evidence="6" id="KW-1185">Reference proteome</keyword>
<keyword evidence="2" id="KW-0805">Transcription regulation</keyword>
<evidence type="ECO:0000256" key="2">
    <source>
        <dbReference type="ARBA" id="ARBA00023015"/>
    </source>
</evidence>
<dbReference type="Proteomes" id="UP000321617">
    <property type="component" value="Unassembled WGS sequence"/>
</dbReference>
<dbReference type="GO" id="GO:0045892">
    <property type="term" value="P:negative regulation of DNA-templated transcription"/>
    <property type="evidence" value="ECO:0007669"/>
    <property type="project" value="InterPro"/>
</dbReference>
<dbReference type="Gene3D" id="6.10.140.850">
    <property type="match status" value="1"/>
</dbReference>
<dbReference type="InterPro" id="IPR036390">
    <property type="entry name" value="WH_DNA-bd_sf"/>
</dbReference>
<dbReference type="InterPro" id="IPR005650">
    <property type="entry name" value="BlaI_family"/>
</dbReference>
<evidence type="ECO:0000256" key="4">
    <source>
        <dbReference type="ARBA" id="ARBA00023163"/>
    </source>
</evidence>
<protein>
    <submittedName>
        <fullName evidence="5">Putative transcriptional regulator</fullName>
    </submittedName>
</protein>
<evidence type="ECO:0000313" key="6">
    <source>
        <dbReference type="Proteomes" id="UP000321617"/>
    </source>
</evidence>
<dbReference type="GO" id="GO:0003677">
    <property type="term" value="F:DNA binding"/>
    <property type="evidence" value="ECO:0007669"/>
    <property type="project" value="UniProtKB-KW"/>
</dbReference>
<accession>A0A562V1Z9</accession>
<keyword evidence="3" id="KW-0238">DNA-binding</keyword>
<name>A0A562V1Z9_9ACTN</name>
<dbReference type="AlphaFoldDB" id="A0A562V1Z9"/>
<sequence>MRRFGELEQQIMDTAWAADRPLTVRQMLQCVDRDPPPAYTTVMTVMDNLHRKGFLVRCRQGRAWSYRPAESRADHDARLMAEVLGSSADPAATLLRFVGRMSPEELNRLRALMPEPPGGGR</sequence>
<dbReference type="Pfam" id="PF03965">
    <property type="entry name" value="Penicillinase_R"/>
    <property type="match status" value="1"/>
</dbReference>
<comment type="caution">
    <text evidence="5">The sequence shown here is derived from an EMBL/GenBank/DDBJ whole genome shotgun (WGS) entry which is preliminary data.</text>
</comment>
<evidence type="ECO:0000256" key="1">
    <source>
        <dbReference type="ARBA" id="ARBA00011046"/>
    </source>
</evidence>
<comment type="similarity">
    <text evidence="1">Belongs to the BlaI transcriptional regulatory family.</text>
</comment>
<dbReference type="SUPFAM" id="SSF46785">
    <property type="entry name" value="Winged helix' DNA-binding domain"/>
    <property type="match status" value="1"/>
</dbReference>
<organism evidence="5 6">
    <name type="scientific">Stackebrandtia albiflava</name>
    <dbReference type="NCBI Taxonomy" id="406432"/>
    <lineage>
        <taxon>Bacteria</taxon>
        <taxon>Bacillati</taxon>
        <taxon>Actinomycetota</taxon>
        <taxon>Actinomycetes</taxon>
        <taxon>Glycomycetales</taxon>
        <taxon>Glycomycetaceae</taxon>
        <taxon>Stackebrandtia</taxon>
    </lineage>
</organism>
<evidence type="ECO:0000256" key="3">
    <source>
        <dbReference type="ARBA" id="ARBA00023125"/>
    </source>
</evidence>
<dbReference type="EMBL" id="VLLL01000006">
    <property type="protein sequence ID" value="TWJ11881.1"/>
    <property type="molecule type" value="Genomic_DNA"/>
</dbReference>
<dbReference type="InterPro" id="IPR036388">
    <property type="entry name" value="WH-like_DNA-bd_sf"/>
</dbReference>
<reference evidence="5 6" key="1">
    <citation type="journal article" date="2013" name="Stand. Genomic Sci.">
        <title>Genomic Encyclopedia of Type Strains, Phase I: The one thousand microbial genomes (KMG-I) project.</title>
        <authorList>
            <person name="Kyrpides N.C."/>
            <person name="Woyke T."/>
            <person name="Eisen J.A."/>
            <person name="Garrity G."/>
            <person name="Lilburn T.G."/>
            <person name="Beck B.J."/>
            <person name="Whitman W.B."/>
            <person name="Hugenholtz P."/>
            <person name="Klenk H.P."/>
        </authorList>
    </citation>
    <scope>NUCLEOTIDE SEQUENCE [LARGE SCALE GENOMIC DNA]</scope>
    <source>
        <strain evidence="5 6">DSM 45044</strain>
    </source>
</reference>
<dbReference type="Gene3D" id="1.10.10.10">
    <property type="entry name" value="Winged helix-like DNA-binding domain superfamily/Winged helix DNA-binding domain"/>
    <property type="match status" value="1"/>
</dbReference>